<keyword evidence="1" id="KW-0732">Signal</keyword>
<evidence type="ECO:0000256" key="1">
    <source>
        <dbReference type="SAM" id="SignalP"/>
    </source>
</evidence>
<dbReference type="STRING" id="1416801.SAMN05192553_102409"/>
<dbReference type="EMBL" id="FNZH01000002">
    <property type="protein sequence ID" value="SEJ10674.1"/>
    <property type="molecule type" value="Genomic_DNA"/>
</dbReference>
<evidence type="ECO:0000313" key="4">
    <source>
        <dbReference type="Proteomes" id="UP000199403"/>
    </source>
</evidence>
<dbReference type="InterPro" id="IPR002035">
    <property type="entry name" value="VWF_A"/>
</dbReference>
<feature type="chain" id="PRO_5011679882" evidence="1">
    <location>
        <begin position="20"/>
        <end position="464"/>
    </location>
</feature>
<name>A0A1H6W624_9BACT</name>
<accession>A0A1H6W624</accession>
<proteinExistence type="predicted"/>
<dbReference type="OrthoDB" id="5348860at2"/>
<sequence>MKFLHYLLLIVFPVASVSAQEINVRPPIIFIYDASGSMWGQLTGKTKMDIASEVLTDAVNELPENQQIGLVAYGHRNKGDCRDVEFLVDVREGTKPAFIAALRSIKPLGMTPLAYAASVVIDSLREAKTNATVILVTDGIESCDGDICEIVRKAKNEGIDFRLHIIGFGLVDEDTEPLKCAAKAGEGRYFPASDAADLGAVLNEATAATVDQPKNNVSVYTVKNGKPIDALVEAYDIVAKRDPIRARTYGDTAYFYLPPSTYNFEVRPLEGSDMKTVTVSGIKSREDSLVHEEISFDGGKIGISITNNGAYWDAMVNVIDQTGQVAASVRTYNAAKEIEVNPGSYTITVQALAMNGLETFAEMENIAIASGGTTPITYDFQTGTAFIDARVGDKSIDSIVTIREASSGKSVAGGRTYDRGRDFLLNPGTYTVKVAPMGAYKDRAPQTLTVEVKTSEKLIKTLTF</sequence>
<feature type="domain" description="VWFA" evidence="2">
    <location>
        <begin position="27"/>
        <end position="205"/>
    </location>
</feature>
<dbReference type="SMART" id="SM00327">
    <property type="entry name" value="VWA"/>
    <property type="match status" value="1"/>
</dbReference>
<evidence type="ECO:0000313" key="3">
    <source>
        <dbReference type="EMBL" id="SEJ10674.1"/>
    </source>
</evidence>
<dbReference type="Gene3D" id="3.40.50.410">
    <property type="entry name" value="von Willebrand factor, type A domain"/>
    <property type="match status" value="1"/>
</dbReference>
<organism evidence="3 4">
    <name type="scientific">Cyclobacterium xiamenense</name>
    <dbReference type="NCBI Taxonomy" id="1297121"/>
    <lineage>
        <taxon>Bacteria</taxon>
        <taxon>Pseudomonadati</taxon>
        <taxon>Bacteroidota</taxon>
        <taxon>Cytophagia</taxon>
        <taxon>Cytophagales</taxon>
        <taxon>Cyclobacteriaceae</taxon>
        <taxon>Cyclobacterium</taxon>
    </lineage>
</organism>
<feature type="signal peptide" evidence="1">
    <location>
        <begin position="1"/>
        <end position="19"/>
    </location>
</feature>
<dbReference type="AlphaFoldDB" id="A0A1H6W624"/>
<protein>
    <submittedName>
        <fullName evidence="3">Ca-activated chloride channel family protein</fullName>
    </submittedName>
</protein>
<dbReference type="Proteomes" id="UP000199403">
    <property type="component" value="Unassembled WGS sequence"/>
</dbReference>
<dbReference type="SUPFAM" id="SSF53300">
    <property type="entry name" value="vWA-like"/>
    <property type="match status" value="1"/>
</dbReference>
<dbReference type="RefSeq" id="WP_092171274.1">
    <property type="nucleotide sequence ID" value="NZ_FNZH01000002.1"/>
</dbReference>
<gene>
    <name evidence="3" type="ORF">SAMN05192553_102409</name>
</gene>
<dbReference type="Pfam" id="PF00092">
    <property type="entry name" value="VWA"/>
    <property type="match status" value="1"/>
</dbReference>
<keyword evidence="4" id="KW-1185">Reference proteome</keyword>
<dbReference type="InterPro" id="IPR036465">
    <property type="entry name" value="vWFA_dom_sf"/>
</dbReference>
<evidence type="ECO:0000259" key="2">
    <source>
        <dbReference type="PROSITE" id="PS50234"/>
    </source>
</evidence>
<dbReference type="PROSITE" id="PS50234">
    <property type="entry name" value="VWFA"/>
    <property type="match status" value="1"/>
</dbReference>
<reference evidence="4" key="1">
    <citation type="submission" date="2016-10" db="EMBL/GenBank/DDBJ databases">
        <authorList>
            <person name="Varghese N."/>
            <person name="Submissions S."/>
        </authorList>
    </citation>
    <scope>NUCLEOTIDE SEQUENCE [LARGE SCALE GENOMIC DNA]</scope>
    <source>
        <strain evidence="4">IBRC-M 10761</strain>
    </source>
</reference>